<evidence type="ECO:0000256" key="5">
    <source>
        <dbReference type="SAM" id="Phobius"/>
    </source>
</evidence>
<feature type="transmembrane region" description="Helical" evidence="5">
    <location>
        <begin position="21"/>
        <end position="45"/>
    </location>
</feature>
<keyword evidence="2 5" id="KW-0812">Transmembrane</keyword>
<evidence type="ECO:0000256" key="3">
    <source>
        <dbReference type="ARBA" id="ARBA00022989"/>
    </source>
</evidence>
<evidence type="ECO:0000256" key="2">
    <source>
        <dbReference type="ARBA" id="ARBA00022692"/>
    </source>
</evidence>
<dbReference type="Pfam" id="PF12698">
    <property type="entry name" value="ABC2_membrane_3"/>
    <property type="match status" value="1"/>
</dbReference>
<accession>A0ABT2PUY0</accession>
<feature type="transmembrane region" description="Helical" evidence="5">
    <location>
        <begin position="386"/>
        <end position="407"/>
    </location>
</feature>
<dbReference type="EMBL" id="JAOEGN010000005">
    <property type="protein sequence ID" value="MCU0104760.1"/>
    <property type="molecule type" value="Genomic_DNA"/>
</dbReference>
<dbReference type="RefSeq" id="WP_262096010.1">
    <property type="nucleotide sequence ID" value="NZ_JAOEGN010000005.1"/>
</dbReference>
<dbReference type="InterPro" id="IPR013525">
    <property type="entry name" value="ABC2_TM"/>
</dbReference>
<feature type="transmembrane region" description="Helical" evidence="5">
    <location>
        <begin position="232"/>
        <end position="260"/>
    </location>
</feature>
<evidence type="ECO:0000313" key="8">
    <source>
        <dbReference type="Proteomes" id="UP001209076"/>
    </source>
</evidence>
<keyword evidence="3 5" id="KW-1133">Transmembrane helix</keyword>
<evidence type="ECO:0000259" key="6">
    <source>
        <dbReference type="Pfam" id="PF12698"/>
    </source>
</evidence>
<comment type="subcellular location">
    <subcellularLocation>
        <location evidence="1">Membrane</location>
        <topology evidence="1">Multi-pass membrane protein</topology>
    </subcellularLocation>
</comment>
<dbReference type="Proteomes" id="UP001209076">
    <property type="component" value="Unassembled WGS sequence"/>
</dbReference>
<feature type="domain" description="ABC-2 type transporter transmembrane" evidence="6">
    <location>
        <begin position="26"/>
        <end position="403"/>
    </location>
</feature>
<keyword evidence="8" id="KW-1185">Reference proteome</keyword>
<feature type="transmembrane region" description="Helical" evidence="5">
    <location>
        <begin position="298"/>
        <end position="322"/>
    </location>
</feature>
<evidence type="ECO:0000256" key="1">
    <source>
        <dbReference type="ARBA" id="ARBA00004141"/>
    </source>
</evidence>
<feature type="transmembrane region" description="Helical" evidence="5">
    <location>
        <begin position="182"/>
        <end position="211"/>
    </location>
</feature>
<organism evidence="7 8">
    <name type="scientific">Paracholeplasma vituli</name>
    <dbReference type="NCBI Taxonomy" id="69473"/>
    <lineage>
        <taxon>Bacteria</taxon>
        <taxon>Bacillati</taxon>
        <taxon>Mycoplasmatota</taxon>
        <taxon>Mollicutes</taxon>
        <taxon>Acholeplasmatales</taxon>
        <taxon>Acholeplasmataceae</taxon>
        <taxon>Paracholeplasma</taxon>
    </lineage>
</organism>
<comment type="caution">
    <text evidence="7">The sequence shown here is derived from an EMBL/GenBank/DDBJ whole genome shotgun (WGS) entry which is preliminary data.</text>
</comment>
<keyword evidence="4 5" id="KW-0472">Membrane</keyword>
<proteinExistence type="predicted"/>
<sequence length="437" mass="48768">MSKFRYLLSYGIRRRIGTKSFYIANIIIFLATLVIMNIPNIVAFFDDGEASKEIVYVVDDTEKGLDTLLILESSTETFTAMIPGANVTYELITEFDSNQIEYGTSKAIIHLTAVGDVLHVNLYKNGLEPLNETLLVQSLTVLKTQIWAVGKTEAELELISDFNAPLQYEVFTQDEDTTTRDLILSVVSMFISIPIFIMLIMSVQFVGIDIIEEKSTKAIEFVMSTVPPQTHFMTKILASFIFLVVQAVLIFAYGIIAGFISTKILGATNSQMSISQLIGMLTDTDSQIISSVLQALPFALFITLLFMILGGLFFMIFMATLASMSTTMEDFQSFQSPFMLTMVIGFYASIFSIYMGDSIVLKVIAYIPLFSPMVVPTLYMSGTLGLIDVIITLVLLLGSTIGIYYLLTPVYKASILSYDQSPFLKRIKKMFMRSKEI</sequence>
<name>A0ABT2PUY0_9MOLU</name>
<evidence type="ECO:0000256" key="4">
    <source>
        <dbReference type="ARBA" id="ARBA00023136"/>
    </source>
</evidence>
<evidence type="ECO:0000313" key="7">
    <source>
        <dbReference type="EMBL" id="MCU0104760.1"/>
    </source>
</evidence>
<protein>
    <submittedName>
        <fullName evidence="7">ABC transporter permease</fullName>
    </submittedName>
</protein>
<gene>
    <name evidence="7" type="ORF">N7603_03730</name>
</gene>
<reference evidence="8" key="1">
    <citation type="submission" date="2023-07" db="EMBL/GenBank/DDBJ databases">
        <title>Novel Mycoplasma species identified in domestic and wild animals.</title>
        <authorList>
            <person name="Volokhov D.V."/>
            <person name="Furtak V.A."/>
            <person name="Zagorodnyaya T.A."/>
        </authorList>
    </citation>
    <scope>NUCLEOTIDE SEQUENCE [LARGE SCALE GENOMIC DNA]</scope>
    <source>
        <strain evidence="8">92-19</strain>
    </source>
</reference>